<keyword evidence="1" id="KW-1133">Transmembrane helix</keyword>
<dbReference type="AlphaFoldDB" id="X1CQQ4"/>
<evidence type="ECO:0000256" key="1">
    <source>
        <dbReference type="SAM" id="Phobius"/>
    </source>
</evidence>
<dbReference type="EMBL" id="BART01023664">
    <property type="protein sequence ID" value="GAG95287.1"/>
    <property type="molecule type" value="Genomic_DNA"/>
</dbReference>
<gene>
    <name evidence="2" type="ORF">S01H4_42990</name>
</gene>
<accession>X1CQQ4</accession>
<keyword evidence="1" id="KW-0472">Membrane</keyword>
<feature type="transmembrane region" description="Helical" evidence="1">
    <location>
        <begin position="20"/>
        <end position="46"/>
    </location>
</feature>
<evidence type="ECO:0000313" key="2">
    <source>
        <dbReference type="EMBL" id="GAG95287.1"/>
    </source>
</evidence>
<protein>
    <submittedName>
        <fullName evidence="2">Uncharacterized protein</fullName>
    </submittedName>
</protein>
<reference evidence="2" key="1">
    <citation type="journal article" date="2014" name="Front. Microbiol.">
        <title>High frequency of phylogenetically diverse reductive dehalogenase-homologous genes in deep subseafloor sedimentary metagenomes.</title>
        <authorList>
            <person name="Kawai M."/>
            <person name="Futagami T."/>
            <person name="Toyoda A."/>
            <person name="Takaki Y."/>
            <person name="Nishi S."/>
            <person name="Hori S."/>
            <person name="Arai W."/>
            <person name="Tsubouchi T."/>
            <person name="Morono Y."/>
            <person name="Uchiyama I."/>
            <person name="Ito T."/>
            <person name="Fujiyama A."/>
            <person name="Inagaki F."/>
            <person name="Takami H."/>
        </authorList>
    </citation>
    <scope>NUCLEOTIDE SEQUENCE</scope>
    <source>
        <strain evidence="2">Expedition CK06-06</strain>
    </source>
</reference>
<keyword evidence="1" id="KW-0812">Transmembrane</keyword>
<name>X1CQQ4_9ZZZZ</name>
<proteinExistence type="predicted"/>
<sequence length="66" mass="7611">MGLFLVEFVILPLPLAEINLGIIIIPVNIIFILILGVSGLIGWYYITIKYFWSQINRMKKEESKKS</sequence>
<organism evidence="2">
    <name type="scientific">marine sediment metagenome</name>
    <dbReference type="NCBI Taxonomy" id="412755"/>
    <lineage>
        <taxon>unclassified sequences</taxon>
        <taxon>metagenomes</taxon>
        <taxon>ecological metagenomes</taxon>
    </lineage>
</organism>
<comment type="caution">
    <text evidence="2">The sequence shown here is derived from an EMBL/GenBank/DDBJ whole genome shotgun (WGS) entry which is preliminary data.</text>
</comment>